<dbReference type="AlphaFoldDB" id="A0A151WXA3"/>
<protein>
    <submittedName>
        <fullName evidence="1">Uncharacterized protein</fullName>
    </submittedName>
</protein>
<dbReference type="GO" id="GO:0003676">
    <property type="term" value="F:nucleic acid binding"/>
    <property type="evidence" value="ECO:0007669"/>
    <property type="project" value="InterPro"/>
</dbReference>
<organism evidence="1 2">
    <name type="scientific">Mycetomoellerius zeteki</name>
    <dbReference type="NCBI Taxonomy" id="64791"/>
    <lineage>
        <taxon>Eukaryota</taxon>
        <taxon>Metazoa</taxon>
        <taxon>Ecdysozoa</taxon>
        <taxon>Arthropoda</taxon>
        <taxon>Hexapoda</taxon>
        <taxon>Insecta</taxon>
        <taxon>Pterygota</taxon>
        <taxon>Neoptera</taxon>
        <taxon>Endopterygota</taxon>
        <taxon>Hymenoptera</taxon>
        <taxon>Apocrita</taxon>
        <taxon>Aculeata</taxon>
        <taxon>Formicoidea</taxon>
        <taxon>Formicidae</taxon>
        <taxon>Myrmicinae</taxon>
        <taxon>Mycetomoellerius</taxon>
    </lineage>
</organism>
<gene>
    <name evidence="1" type="ORF">ALC60_08482</name>
</gene>
<accession>A0A151WXA3</accession>
<evidence type="ECO:0000313" key="1">
    <source>
        <dbReference type="EMBL" id="KYQ52397.1"/>
    </source>
</evidence>
<dbReference type="EMBL" id="KQ982678">
    <property type="protein sequence ID" value="KYQ52397.1"/>
    <property type="molecule type" value="Genomic_DNA"/>
</dbReference>
<dbReference type="Gene3D" id="3.30.420.10">
    <property type="entry name" value="Ribonuclease H-like superfamily/Ribonuclease H"/>
    <property type="match status" value="1"/>
</dbReference>
<name>A0A151WXA3_9HYME</name>
<dbReference type="STRING" id="64791.A0A151WXA3"/>
<evidence type="ECO:0000313" key="2">
    <source>
        <dbReference type="Proteomes" id="UP000075809"/>
    </source>
</evidence>
<dbReference type="InterPro" id="IPR036397">
    <property type="entry name" value="RNaseH_sf"/>
</dbReference>
<reference evidence="1 2" key="1">
    <citation type="submission" date="2015-09" db="EMBL/GenBank/DDBJ databases">
        <title>Trachymyrmex zeteki WGS genome.</title>
        <authorList>
            <person name="Nygaard S."/>
            <person name="Hu H."/>
            <person name="Boomsma J."/>
            <person name="Zhang G."/>
        </authorList>
    </citation>
    <scope>NUCLEOTIDE SEQUENCE [LARGE SCALE GENOMIC DNA]</scope>
    <source>
        <strain evidence="1">Tzet28-1</strain>
        <tissue evidence="1">Whole body</tissue>
    </source>
</reference>
<dbReference type="Proteomes" id="UP000075809">
    <property type="component" value="Unassembled WGS sequence"/>
</dbReference>
<sequence length="144" mass="16721">MDMFLCTPVLGKRRRDHSLDIESRVRNRKKMFFLPARLNGDRFLNFLENEFSDYLENIPLQQRTEMWFQLDGCPAHYSRVARTWLDRKPAAIEDLRRWTSTEALGDVTVPPDCASRILGDTTSDDAVDHKLPSPEEQVQAIALK</sequence>
<keyword evidence="2" id="KW-1185">Reference proteome</keyword>
<proteinExistence type="predicted"/>